<proteinExistence type="predicted"/>
<organism evidence="1 2">
    <name type="scientific">Prosthecobacter fusiformis</name>
    <dbReference type="NCBI Taxonomy" id="48464"/>
    <lineage>
        <taxon>Bacteria</taxon>
        <taxon>Pseudomonadati</taxon>
        <taxon>Verrucomicrobiota</taxon>
        <taxon>Verrucomicrobiia</taxon>
        <taxon>Verrucomicrobiales</taxon>
        <taxon>Verrucomicrobiaceae</taxon>
        <taxon>Prosthecobacter</taxon>
    </lineage>
</organism>
<evidence type="ECO:0000313" key="2">
    <source>
        <dbReference type="Proteomes" id="UP000295662"/>
    </source>
</evidence>
<name>A0A4R7S4U6_9BACT</name>
<comment type="caution">
    <text evidence="1">The sequence shown here is derived from an EMBL/GenBank/DDBJ whole genome shotgun (WGS) entry which is preliminary data.</text>
</comment>
<dbReference type="AlphaFoldDB" id="A0A4R7S4U6"/>
<sequence>MLILKFVEATRIIPITSNRPVQGQQPANVIRMEPDPGLIKIDTLQGRESVSGGDAESSQRFASEVKYVSYYAQKLAETLGMHQLQMGIVEDREGQTAFHLSSSGWHGVVSSNRRSLKQLKESLARS</sequence>
<reference evidence="1 2" key="1">
    <citation type="submission" date="2019-03" db="EMBL/GenBank/DDBJ databases">
        <title>Genomic Encyclopedia of Archaeal and Bacterial Type Strains, Phase II (KMG-II): from individual species to whole genera.</title>
        <authorList>
            <person name="Goeker M."/>
        </authorList>
    </citation>
    <scope>NUCLEOTIDE SEQUENCE [LARGE SCALE GENOMIC DNA]</scope>
    <source>
        <strain evidence="1 2">ATCC 25309</strain>
    </source>
</reference>
<protein>
    <recommendedName>
        <fullName evidence="3">Roadblock/LC7 domain-containing protein</fullName>
    </recommendedName>
</protein>
<keyword evidence="2" id="KW-1185">Reference proteome</keyword>
<accession>A0A4R7S4U6</accession>
<gene>
    <name evidence="1" type="ORF">EI77_01851</name>
</gene>
<dbReference type="Proteomes" id="UP000295662">
    <property type="component" value="Unassembled WGS sequence"/>
</dbReference>
<evidence type="ECO:0008006" key="3">
    <source>
        <dbReference type="Google" id="ProtNLM"/>
    </source>
</evidence>
<evidence type="ECO:0000313" key="1">
    <source>
        <dbReference type="EMBL" id="TDU73381.1"/>
    </source>
</evidence>
<dbReference type="EMBL" id="SOCA01000002">
    <property type="protein sequence ID" value="TDU73381.1"/>
    <property type="molecule type" value="Genomic_DNA"/>
</dbReference>